<sequence>MEILRQVWVHHYYWYTHGCLRRCDGHALPPAHLRFDSPYGTDAHYCLKRDTAWSGYRVHLTETCDTDPPEVVIHVATTIAPVQDGEITEQIHDDLADARLAPAGHVVDAAYITPARIERARRVHGITLLGPVVPDHSHQARSGGGFDTSAFAVDWDNEQVTWTRGQISQQWGPPRINGHDYIQTRFDKATCLACPDRPLARTHVQHALTALACNLTRVADWIAQPTASRRRSTRFHSLCTATA</sequence>
<dbReference type="AlphaFoldDB" id="A0A9X2RV58"/>
<organism evidence="1 2">
    <name type="scientific">Streptomyces malaysiensis subsp. samsunensis</name>
    <dbReference type="NCBI Taxonomy" id="459658"/>
    <lineage>
        <taxon>Bacteria</taxon>
        <taxon>Bacillati</taxon>
        <taxon>Actinomycetota</taxon>
        <taxon>Actinomycetes</taxon>
        <taxon>Kitasatosporales</taxon>
        <taxon>Streptomycetaceae</taxon>
        <taxon>Streptomyces</taxon>
        <taxon>Streptomyces violaceusniger group</taxon>
    </lineage>
</organism>
<name>A0A9X2RV58_STRMQ</name>
<reference evidence="1" key="1">
    <citation type="submission" date="2022-06" db="EMBL/GenBank/DDBJ databases">
        <title>WGS of actinobacteria.</title>
        <authorList>
            <person name="Thawai C."/>
        </authorList>
    </citation>
    <scope>NUCLEOTIDE SEQUENCE</scope>
    <source>
        <strain evidence="1">DSM 42010</strain>
    </source>
</reference>
<protein>
    <recommendedName>
        <fullName evidence="3">Transposase DDE domain-containing protein</fullName>
    </recommendedName>
</protein>
<evidence type="ECO:0000313" key="1">
    <source>
        <dbReference type="EMBL" id="MCQ8832136.1"/>
    </source>
</evidence>
<proteinExistence type="predicted"/>
<evidence type="ECO:0000313" key="2">
    <source>
        <dbReference type="Proteomes" id="UP001142400"/>
    </source>
</evidence>
<evidence type="ECO:0008006" key="3">
    <source>
        <dbReference type="Google" id="ProtNLM"/>
    </source>
</evidence>
<keyword evidence="2" id="KW-1185">Reference proteome</keyword>
<comment type="caution">
    <text evidence="1">The sequence shown here is derived from an EMBL/GenBank/DDBJ whole genome shotgun (WGS) entry which is preliminary data.</text>
</comment>
<dbReference type="RefSeq" id="WP_257632989.1">
    <property type="nucleotide sequence ID" value="NZ_JANIIC010000030.1"/>
</dbReference>
<accession>A0A9X2RV58</accession>
<dbReference type="Proteomes" id="UP001142400">
    <property type="component" value="Unassembled WGS sequence"/>
</dbReference>
<dbReference type="EMBL" id="JANIIC010000030">
    <property type="protein sequence ID" value="MCQ8832136.1"/>
    <property type="molecule type" value="Genomic_DNA"/>
</dbReference>
<gene>
    <name evidence="1" type="ORF">NQU54_24460</name>
</gene>